<dbReference type="SUPFAM" id="SSF110738">
    <property type="entry name" value="Glycerate kinase I"/>
    <property type="match status" value="1"/>
</dbReference>
<sequence length="375" mass="36551">MTRIVMAPDSFKGTVTAPDAAAALAAGWRAVRPRDEIVLSPMADGGEGTLEAVAAAVRGAVRVPVIVPGPEGAPVEAVWLRLPATADAPAGIGVVELAQTSGIELLHGELRPWTASTLGFGRAVVAALAAGVSQLVLAIGSSASTDGGAGLLRALGARFTDAAGDPIPEGAEGLQRLAAVDLARLAPLPSGGVRVLTDVENPLLGARGAARVFGPQKGLDAAGVARADAALARLASFAPGVDAAAPGAGAAGGTGWALLVWGADLVAGAPEIAAVTGLAEAAASADLVITGEGAYDRQSAAGKVPALVAALAPGRTALVAGRISSDADLSAFTATVSLAEIAGSAAAAMIEPVVSIRAAGARLADTLEPHPRGAP</sequence>
<organism evidence="5 6">
    <name type="scientific">Microbacterium hatanonis</name>
    <dbReference type="NCBI Taxonomy" id="404366"/>
    <lineage>
        <taxon>Bacteria</taxon>
        <taxon>Bacillati</taxon>
        <taxon>Actinomycetota</taxon>
        <taxon>Actinomycetes</taxon>
        <taxon>Micrococcales</taxon>
        <taxon>Microbacteriaceae</taxon>
        <taxon>Microbacterium</taxon>
    </lineage>
</organism>
<dbReference type="AlphaFoldDB" id="A0A5C8HYD2"/>
<evidence type="ECO:0000256" key="1">
    <source>
        <dbReference type="ARBA" id="ARBA00006284"/>
    </source>
</evidence>
<accession>A0A5C8HYD2</accession>
<gene>
    <name evidence="5" type="ORF">FVP77_14240</name>
</gene>
<dbReference type="GO" id="GO:0008887">
    <property type="term" value="F:glycerate kinase activity"/>
    <property type="evidence" value="ECO:0007669"/>
    <property type="project" value="UniProtKB-UniRule"/>
</dbReference>
<proteinExistence type="inferred from homology"/>
<dbReference type="PANTHER" id="PTHR21599:SF0">
    <property type="entry name" value="GLYCERATE KINASE"/>
    <property type="match status" value="1"/>
</dbReference>
<dbReference type="InterPro" id="IPR018197">
    <property type="entry name" value="Glycerate_kinase_RE-like"/>
</dbReference>
<dbReference type="GO" id="GO:0031388">
    <property type="term" value="P:organic acid phosphorylation"/>
    <property type="evidence" value="ECO:0007669"/>
    <property type="project" value="UniProtKB-UniRule"/>
</dbReference>
<dbReference type="Gene3D" id="3.40.50.10350">
    <property type="entry name" value="Glycerate kinase, domain 1"/>
    <property type="match status" value="1"/>
</dbReference>
<evidence type="ECO:0000256" key="2">
    <source>
        <dbReference type="ARBA" id="ARBA00022679"/>
    </source>
</evidence>
<comment type="similarity">
    <text evidence="1 4">Belongs to the glycerate kinase type-1 family.</text>
</comment>
<dbReference type="OrthoDB" id="9774290at2"/>
<dbReference type="InterPro" id="IPR018193">
    <property type="entry name" value="Glyc_kinase_flavodox-like_fold"/>
</dbReference>
<evidence type="ECO:0000313" key="6">
    <source>
        <dbReference type="Proteomes" id="UP000321034"/>
    </source>
</evidence>
<reference evidence="5 6" key="1">
    <citation type="submission" date="2019-08" db="EMBL/GenBank/DDBJ databases">
        <authorList>
            <person name="Dong K."/>
        </authorList>
    </citation>
    <scope>NUCLEOTIDE SEQUENCE [LARGE SCALE GENOMIC DNA]</scope>
    <source>
        <strain evidence="5 6">JCM14558</strain>
    </source>
</reference>
<protein>
    <submittedName>
        <fullName evidence="5">Glycerate kinase</fullName>
    </submittedName>
</protein>
<evidence type="ECO:0000256" key="3">
    <source>
        <dbReference type="ARBA" id="ARBA00022777"/>
    </source>
</evidence>
<evidence type="ECO:0000256" key="4">
    <source>
        <dbReference type="PIRNR" id="PIRNR006078"/>
    </source>
</evidence>
<dbReference type="RefSeq" id="WP_147895222.1">
    <property type="nucleotide sequence ID" value="NZ_BAAANR010000001.1"/>
</dbReference>
<evidence type="ECO:0000313" key="5">
    <source>
        <dbReference type="EMBL" id="TXK10024.1"/>
    </source>
</evidence>
<name>A0A5C8HYD2_9MICO</name>
<dbReference type="PIRSF" id="PIRSF006078">
    <property type="entry name" value="GlxK"/>
    <property type="match status" value="1"/>
</dbReference>
<keyword evidence="6" id="KW-1185">Reference proteome</keyword>
<dbReference type="InterPro" id="IPR004381">
    <property type="entry name" value="Glycerate_kinase"/>
</dbReference>
<keyword evidence="3 4" id="KW-0418">Kinase</keyword>
<dbReference type="EMBL" id="VRSV01000002">
    <property type="protein sequence ID" value="TXK10024.1"/>
    <property type="molecule type" value="Genomic_DNA"/>
</dbReference>
<dbReference type="Proteomes" id="UP000321034">
    <property type="component" value="Unassembled WGS sequence"/>
</dbReference>
<dbReference type="PANTHER" id="PTHR21599">
    <property type="entry name" value="GLYCERATE KINASE"/>
    <property type="match status" value="1"/>
</dbReference>
<keyword evidence="2 4" id="KW-0808">Transferase</keyword>
<comment type="caution">
    <text evidence="5">The sequence shown here is derived from an EMBL/GenBank/DDBJ whole genome shotgun (WGS) entry which is preliminary data.</text>
</comment>
<dbReference type="Pfam" id="PF02595">
    <property type="entry name" value="Gly_kinase"/>
    <property type="match status" value="1"/>
</dbReference>
<dbReference type="NCBIfam" id="TIGR00045">
    <property type="entry name" value="glycerate kinase"/>
    <property type="match status" value="1"/>
</dbReference>
<dbReference type="InterPro" id="IPR036129">
    <property type="entry name" value="Glycerate_kinase_sf"/>
</dbReference>
<dbReference type="Gene3D" id="3.90.1510.10">
    <property type="entry name" value="Glycerate kinase, domain 2"/>
    <property type="match status" value="1"/>
</dbReference>